<feature type="transmembrane region" description="Helical" evidence="5">
    <location>
        <begin position="53"/>
        <end position="73"/>
    </location>
</feature>
<proteinExistence type="predicted"/>
<dbReference type="GO" id="GO:0005886">
    <property type="term" value="C:plasma membrane"/>
    <property type="evidence" value="ECO:0007669"/>
    <property type="project" value="TreeGrafter"/>
</dbReference>
<accession>A0AAV6GFJ8</accession>
<evidence type="ECO:0000313" key="8">
    <source>
        <dbReference type="Proteomes" id="UP000823561"/>
    </source>
</evidence>
<evidence type="ECO:0000259" key="6">
    <source>
        <dbReference type="PROSITE" id="PS50262"/>
    </source>
</evidence>
<evidence type="ECO:0000256" key="3">
    <source>
        <dbReference type="ARBA" id="ARBA00022989"/>
    </source>
</evidence>
<dbReference type="PANTHER" id="PTHR23112:SF36">
    <property type="entry name" value="SI:DKEY-30C15.2 PROTEIN"/>
    <property type="match status" value="1"/>
</dbReference>
<feature type="transmembrane region" description="Helical" evidence="5">
    <location>
        <begin position="140"/>
        <end position="160"/>
    </location>
</feature>
<dbReference type="GO" id="GO:0007189">
    <property type="term" value="P:adenylate cyclase-activating G protein-coupled receptor signaling pathway"/>
    <property type="evidence" value="ECO:0007669"/>
    <property type="project" value="TreeGrafter"/>
</dbReference>
<dbReference type="EMBL" id="JADWDJ010000011">
    <property type="protein sequence ID" value="KAG5273750.1"/>
    <property type="molecule type" value="Genomic_DNA"/>
</dbReference>
<dbReference type="GO" id="GO:0004930">
    <property type="term" value="F:G protein-coupled receptor activity"/>
    <property type="evidence" value="ECO:0007669"/>
    <property type="project" value="TreeGrafter"/>
</dbReference>
<feature type="transmembrane region" description="Helical" evidence="5">
    <location>
        <begin position="93"/>
        <end position="112"/>
    </location>
</feature>
<dbReference type="SUPFAM" id="SSF81321">
    <property type="entry name" value="Family A G protein-coupled receptor-like"/>
    <property type="match status" value="1"/>
</dbReference>
<evidence type="ECO:0000256" key="5">
    <source>
        <dbReference type="SAM" id="Phobius"/>
    </source>
</evidence>
<evidence type="ECO:0000313" key="7">
    <source>
        <dbReference type="EMBL" id="KAG5273750.1"/>
    </source>
</evidence>
<dbReference type="AlphaFoldDB" id="A0AAV6GFJ8"/>
<dbReference type="PROSITE" id="PS50262">
    <property type="entry name" value="G_PROTEIN_RECEP_F1_2"/>
    <property type="match status" value="1"/>
</dbReference>
<dbReference type="Gene3D" id="1.20.1070.10">
    <property type="entry name" value="Rhodopsin 7-helix transmembrane proteins"/>
    <property type="match status" value="1"/>
</dbReference>
<protein>
    <recommendedName>
        <fullName evidence="6">G-protein coupled receptors family 1 profile domain-containing protein</fullName>
    </recommendedName>
</protein>
<keyword evidence="2 5" id="KW-0812">Transmembrane</keyword>
<dbReference type="PANTHER" id="PTHR23112">
    <property type="entry name" value="G PROTEIN-COUPLED RECEPTOR 157-RELATED"/>
    <property type="match status" value="1"/>
</dbReference>
<comment type="caution">
    <text evidence="7">The sequence shown here is derived from an EMBL/GenBank/DDBJ whole genome shotgun (WGS) entry which is preliminary data.</text>
</comment>
<keyword evidence="8" id="KW-1185">Reference proteome</keyword>
<evidence type="ECO:0000256" key="4">
    <source>
        <dbReference type="ARBA" id="ARBA00023136"/>
    </source>
</evidence>
<evidence type="ECO:0000256" key="2">
    <source>
        <dbReference type="ARBA" id="ARBA00022692"/>
    </source>
</evidence>
<comment type="subcellular location">
    <subcellularLocation>
        <location evidence="1">Membrane</location>
        <topology evidence="1">Multi-pass membrane protein</topology>
    </subcellularLocation>
</comment>
<name>A0AAV6GFJ8_9TELE</name>
<keyword evidence="3 5" id="KW-1133">Transmembrane helix</keyword>
<feature type="transmembrane region" description="Helical" evidence="5">
    <location>
        <begin position="211"/>
        <end position="233"/>
    </location>
</feature>
<keyword evidence="4 5" id="KW-0472">Membrane</keyword>
<organism evidence="7 8">
    <name type="scientific">Alosa alosa</name>
    <name type="common">allis shad</name>
    <dbReference type="NCBI Taxonomy" id="278164"/>
    <lineage>
        <taxon>Eukaryota</taxon>
        <taxon>Metazoa</taxon>
        <taxon>Chordata</taxon>
        <taxon>Craniata</taxon>
        <taxon>Vertebrata</taxon>
        <taxon>Euteleostomi</taxon>
        <taxon>Actinopterygii</taxon>
        <taxon>Neopterygii</taxon>
        <taxon>Teleostei</taxon>
        <taxon>Clupei</taxon>
        <taxon>Clupeiformes</taxon>
        <taxon>Clupeoidei</taxon>
        <taxon>Clupeidae</taxon>
        <taxon>Alosa</taxon>
    </lineage>
</organism>
<reference evidence="7" key="1">
    <citation type="submission" date="2020-10" db="EMBL/GenBank/DDBJ databases">
        <title>Chromosome-scale genome assembly of the Allis shad, Alosa alosa.</title>
        <authorList>
            <person name="Margot Z."/>
            <person name="Christophe K."/>
            <person name="Cabau C."/>
            <person name="Louis A."/>
            <person name="Berthelot C."/>
            <person name="Parey E."/>
            <person name="Roest Crollius H."/>
            <person name="Montfort J."/>
            <person name="Robinson-Rechavi M."/>
            <person name="Bucao C."/>
            <person name="Bouchez O."/>
            <person name="Gislard M."/>
            <person name="Lluch J."/>
            <person name="Milhes M."/>
            <person name="Lampietro C."/>
            <person name="Lopez Roques C."/>
            <person name="Donnadieu C."/>
            <person name="Braasch I."/>
            <person name="Desvignes T."/>
            <person name="Postlethwait J."/>
            <person name="Bobe J."/>
            <person name="Guiguen Y."/>
        </authorList>
    </citation>
    <scope>NUCLEOTIDE SEQUENCE</scope>
    <source>
        <strain evidence="7">M-15738</strain>
        <tissue evidence="7">Blood</tissue>
    </source>
</reference>
<feature type="transmembrane region" description="Helical" evidence="5">
    <location>
        <begin position="20"/>
        <end position="41"/>
    </location>
</feature>
<gene>
    <name evidence="7" type="ORF">AALO_G00155050</name>
</gene>
<dbReference type="Proteomes" id="UP000823561">
    <property type="component" value="Chromosome 11"/>
</dbReference>
<dbReference type="InterPro" id="IPR017452">
    <property type="entry name" value="GPCR_Rhodpsn_7TM"/>
</dbReference>
<sequence>MTMNATAGLQKWQIDTLSRLYISTLSFSLLGSSSVVLLSIIKRRYLNEQVKPLVQLGLADFLASAILMGTNIINVLPLSAGVRSNVLLCELGLSLSLMFYCISFLMAILYACESTFATQGWRERPEQGDQHEIRRRRRRFGIFYASVWLVPMSAFVVYAVTMSTTMVEMVPASADSSLNRGLPTSEYCTSCLLFLHIGKDNCSDVDEGHDMFVRGFIFASLVSVLVICTVVYCKLHSWSRQYENQSEVRGALNSARYIIKQITQDQLFPLYVLQTLSVSLHGFLNSIVYAWRRPNFREAVLGERLPLLSSPPSSRAYFEESLPTLHTPC</sequence>
<feature type="domain" description="G-protein coupled receptors family 1 profile" evidence="6">
    <location>
        <begin position="31"/>
        <end position="235"/>
    </location>
</feature>
<evidence type="ECO:0000256" key="1">
    <source>
        <dbReference type="ARBA" id="ARBA00004141"/>
    </source>
</evidence>